<keyword evidence="3" id="KW-0456">Lyase</keyword>
<dbReference type="GO" id="GO:0046872">
    <property type="term" value="F:metal ion binding"/>
    <property type="evidence" value="ECO:0007669"/>
    <property type="project" value="UniProtKB-KW"/>
</dbReference>
<sequence>MQIAVYVYELPLTMALAINGTTLSRRRGFYVDINGHWGEIAPLPGSSVETLAEAEQDLLAACRRLSLDQAHGARLPSVQFGLDCALAGIGGIDDEAAPSLPLLEGAREPIIRAWRCRRVHPTRAWLSLTGDVQFDAGLVRELTLLAPSLRLVLDAGGRLSSEQLTGLWQRIDGERVDWLLNPAADMHAEQQLAEQHGWPVAFDLARYGSTDYSVFDELKALVLRPSQLGGLALCRQLVEQARHRGLELMIADSLESGLGHHQLAWLSQQWNPGKPAALDRLRYLLDSGVDEKDRPKMARLSLIQRYG</sequence>
<dbReference type="GO" id="GO:0016829">
    <property type="term" value="F:lyase activity"/>
    <property type="evidence" value="ECO:0007669"/>
    <property type="project" value="UniProtKB-KW"/>
</dbReference>
<dbReference type="Pfam" id="PF21508">
    <property type="entry name" value="MenC_N"/>
    <property type="match status" value="1"/>
</dbReference>
<dbReference type="InterPro" id="IPR041338">
    <property type="entry name" value="OSBS_N"/>
</dbReference>
<dbReference type="PANTHER" id="PTHR48073">
    <property type="entry name" value="O-SUCCINYLBENZOATE SYNTHASE-RELATED"/>
    <property type="match status" value="1"/>
</dbReference>
<evidence type="ECO:0000256" key="2">
    <source>
        <dbReference type="ARBA" id="ARBA00022842"/>
    </source>
</evidence>
<organism evidence="5 6">
    <name type="scientific">Oceanisphaera arctica</name>
    <dbReference type="NCBI Taxonomy" id="641510"/>
    <lineage>
        <taxon>Bacteria</taxon>
        <taxon>Pseudomonadati</taxon>
        <taxon>Pseudomonadota</taxon>
        <taxon>Gammaproteobacteria</taxon>
        <taxon>Aeromonadales</taxon>
        <taxon>Aeromonadaceae</taxon>
        <taxon>Oceanisphaera</taxon>
    </lineage>
</organism>
<protein>
    <submittedName>
        <fullName evidence="5">O-succinylbenzoic acid (OSB) synthetase</fullName>
    </submittedName>
</protein>
<dbReference type="OrthoDB" id="3725747at2"/>
<dbReference type="PANTHER" id="PTHR48073:SF2">
    <property type="entry name" value="O-SUCCINYLBENZOATE SYNTHASE"/>
    <property type="match status" value="1"/>
</dbReference>
<dbReference type="AlphaFoldDB" id="A0A2P5TJZ6"/>
<dbReference type="RefSeq" id="WP_104487140.1">
    <property type="nucleotide sequence ID" value="NZ_BMYB01000029.1"/>
</dbReference>
<comment type="caution">
    <text evidence="5">The sequence shown here is derived from an EMBL/GenBank/DDBJ whole genome shotgun (WGS) entry which is preliminary data.</text>
</comment>
<evidence type="ECO:0000313" key="6">
    <source>
        <dbReference type="Proteomes" id="UP000242231"/>
    </source>
</evidence>
<evidence type="ECO:0000256" key="1">
    <source>
        <dbReference type="ARBA" id="ARBA00022723"/>
    </source>
</evidence>
<keyword evidence="2" id="KW-0460">Magnesium</keyword>
<dbReference type="InterPro" id="IPR029017">
    <property type="entry name" value="Enolase-like_N"/>
</dbReference>
<dbReference type="InterPro" id="IPR036849">
    <property type="entry name" value="Enolase-like_C_sf"/>
</dbReference>
<dbReference type="Gene3D" id="3.20.20.120">
    <property type="entry name" value="Enolase-like C-terminal domain"/>
    <property type="match status" value="1"/>
</dbReference>
<dbReference type="Gene3D" id="3.30.390.10">
    <property type="entry name" value="Enolase-like, N-terminal domain"/>
    <property type="match status" value="1"/>
</dbReference>
<keyword evidence="1" id="KW-0479">Metal-binding</keyword>
<evidence type="ECO:0000256" key="3">
    <source>
        <dbReference type="ARBA" id="ARBA00023239"/>
    </source>
</evidence>
<dbReference type="Proteomes" id="UP000242231">
    <property type="component" value="Unassembled WGS sequence"/>
</dbReference>
<gene>
    <name evidence="5" type="ORF">UN63_12810</name>
</gene>
<reference evidence="6" key="1">
    <citation type="submission" date="2016-11" db="EMBL/GenBank/DDBJ databases">
        <authorList>
            <person name="Sisinthy S."/>
            <person name="Ara S."/>
            <person name="Gundlapally S.R."/>
        </authorList>
    </citation>
    <scope>NUCLEOTIDE SEQUENCE [LARGE SCALE GENOMIC DNA]</scope>
    <source>
        <strain evidence="6">V1-41</strain>
    </source>
</reference>
<keyword evidence="6" id="KW-1185">Reference proteome</keyword>
<dbReference type="SUPFAM" id="SSF54826">
    <property type="entry name" value="Enolase N-terminal domain-like"/>
    <property type="match status" value="1"/>
</dbReference>
<feature type="domain" description="OSBS enolase-like N-terminal" evidence="4">
    <location>
        <begin position="2"/>
        <end position="87"/>
    </location>
</feature>
<evidence type="ECO:0000259" key="4">
    <source>
        <dbReference type="Pfam" id="PF21508"/>
    </source>
</evidence>
<accession>A0A2P5TJZ6</accession>
<name>A0A2P5TJZ6_9GAMM</name>
<dbReference type="EMBL" id="MPZM01000033">
    <property type="protein sequence ID" value="PPL15387.1"/>
    <property type="molecule type" value="Genomic_DNA"/>
</dbReference>
<dbReference type="SUPFAM" id="SSF51604">
    <property type="entry name" value="Enolase C-terminal domain-like"/>
    <property type="match status" value="1"/>
</dbReference>
<proteinExistence type="predicted"/>
<evidence type="ECO:0000313" key="5">
    <source>
        <dbReference type="EMBL" id="PPL15387.1"/>
    </source>
</evidence>